<evidence type="ECO:0000256" key="5">
    <source>
        <dbReference type="ARBA" id="ARBA00023133"/>
    </source>
</evidence>
<dbReference type="GO" id="GO:0004109">
    <property type="term" value="F:coproporphyrinogen oxidase activity"/>
    <property type="evidence" value="ECO:0007669"/>
    <property type="project" value="UniProtKB-UniRule"/>
</dbReference>
<keyword evidence="7" id="KW-0479">Metal-binding</keyword>
<comment type="similarity">
    <text evidence="2 7">Belongs to the aerobic coproporphyrinogen-III oxidase family.</text>
</comment>
<keyword evidence="7" id="KW-0963">Cytoplasm</keyword>
<comment type="subcellular location">
    <subcellularLocation>
        <location evidence="7">Cytoplasm</location>
    </subcellularLocation>
</comment>
<dbReference type="PANTHER" id="PTHR10755:SF0">
    <property type="entry name" value="OXYGEN-DEPENDENT COPROPORPHYRINOGEN-III OXIDASE, MITOCHONDRIAL"/>
    <property type="match status" value="1"/>
</dbReference>
<name>A0A066UDZ3_9GAMM</name>
<comment type="subunit">
    <text evidence="3 7">Homodimer.</text>
</comment>
<dbReference type="PROSITE" id="PS01021">
    <property type="entry name" value="COPROGEN_OXIDASE"/>
    <property type="match status" value="1"/>
</dbReference>
<dbReference type="GO" id="GO:0042803">
    <property type="term" value="F:protein homodimerization activity"/>
    <property type="evidence" value="ECO:0007669"/>
    <property type="project" value="UniProtKB-UniRule"/>
</dbReference>
<dbReference type="InterPro" id="IPR001260">
    <property type="entry name" value="Coprogen_oxidase_aer"/>
</dbReference>
<organism evidence="8 9">
    <name type="scientific">Moraxella bovoculi 237</name>
    <dbReference type="NCBI Taxonomy" id="743974"/>
    <lineage>
        <taxon>Bacteria</taxon>
        <taxon>Pseudomonadati</taxon>
        <taxon>Pseudomonadota</taxon>
        <taxon>Gammaproteobacteria</taxon>
        <taxon>Moraxellales</taxon>
        <taxon>Moraxellaceae</taxon>
        <taxon>Moraxella</taxon>
    </lineage>
</organism>
<evidence type="ECO:0000256" key="7">
    <source>
        <dbReference type="HAMAP-Rule" id="MF_00333"/>
    </source>
</evidence>
<feature type="binding site" evidence="7">
    <location>
        <position position="147"/>
    </location>
    <ligand>
        <name>a divalent metal cation</name>
        <dbReference type="ChEBI" id="CHEBI:60240"/>
    </ligand>
</feature>
<dbReference type="GO" id="GO:0006782">
    <property type="term" value="P:protoporphyrinogen IX biosynthetic process"/>
    <property type="evidence" value="ECO:0007669"/>
    <property type="project" value="UniProtKB-UniRule"/>
</dbReference>
<feature type="binding site" evidence="7">
    <location>
        <position position="217"/>
    </location>
    <ligand>
        <name>a divalent metal cation</name>
        <dbReference type="ChEBI" id="CHEBI:60240"/>
    </ligand>
</feature>
<keyword evidence="9" id="KW-1185">Reference proteome</keyword>
<evidence type="ECO:0000256" key="1">
    <source>
        <dbReference type="ARBA" id="ARBA00005168"/>
    </source>
</evidence>
<dbReference type="GO" id="GO:0005737">
    <property type="term" value="C:cytoplasm"/>
    <property type="evidence" value="ECO:0007669"/>
    <property type="project" value="UniProtKB-SubCell"/>
</dbReference>
<evidence type="ECO:0000256" key="2">
    <source>
        <dbReference type="ARBA" id="ARBA00010644"/>
    </source>
</evidence>
<dbReference type="Pfam" id="PF01218">
    <property type="entry name" value="Coprogen_oxidas"/>
    <property type="match status" value="1"/>
</dbReference>
<comment type="caution">
    <text evidence="7">Lacks conserved residue(s) required for the propagation of feature annotation.</text>
</comment>
<dbReference type="EMBL" id="AOMT01000008">
    <property type="protein sequence ID" value="KDN25611.1"/>
    <property type="molecule type" value="Genomic_DNA"/>
</dbReference>
<feature type="binding site" evidence="7">
    <location>
        <position position="137"/>
    </location>
    <ligand>
        <name>a divalent metal cation</name>
        <dbReference type="ChEBI" id="CHEBI:60240"/>
    </ligand>
</feature>
<keyword evidence="6 7" id="KW-0627">Porphyrin biosynthesis</keyword>
<feature type="binding site" evidence="7">
    <location>
        <position position="133"/>
    </location>
    <ligand>
        <name>substrate</name>
    </ligand>
</feature>
<dbReference type="InterPro" id="IPR036406">
    <property type="entry name" value="Coprogen_oxidase_aer_sf"/>
</dbReference>
<evidence type="ECO:0000256" key="6">
    <source>
        <dbReference type="ARBA" id="ARBA00023244"/>
    </source>
</evidence>
<comment type="pathway">
    <text evidence="1 7">Porphyrin-containing compound metabolism; protoporphyrin-IX biosynthesis; protoporphyrinogen-IX from coproporphyrinogen-III (O2 route): step 1/1.</text>
</comment>
<dbReference type="Proteomes" id="UP000035860">
    <property type="component" value="Unassembled WGS sequence"/>
</dbReference>
<dbReference type="UniPathway" id="UPA00251">
    <property type="reaction ID" value="UER00322"/>
</dbReference>
<comment type="function">
    <text evidence="7">Involved in the heme biosynthesis. Catalyzes the aerobic oxidative decarboxylation of propionate groups of rings A and B of coproporphyrinogen-III to yield the vinyl groups in protoporphyrinogen-IX.</text>
</comment>
<dbReference type="GO" id="GO:0046872">
    <property type="term" value="F:metal ion binding"/>
    <property type="evidence" value="ECO:0007669"/>
    <property type="project" value="UniProtKB-KW"/>
</dbReference>
<keyword evidence="4 7" id="KW-0560">Oxidoreductase</keyword>
<feature type="active site" description="Proton donor" evidence="7">
    <location>
        <position position="147"/>
    </location>
</feature>
<feature type="site" description="Important for dimerization" evidence="7">
    <location>
        <position position="217"/>
    </location>
</feature>
<dbReference type="eggNOG" id="COG0408">
    <property type="taxonomic scope" value="Bacteria"/>
</dbReference>
<feature type="region of interest" description="Important for dimerization" evidence="7">
    <location>
        <begin position="286"/>
        <end position="321"/>
    </location>
</feature>
<dbReference type="PIRSF" id="PIRSF000166">
    <property type="entry name" value="Coproporphyri_ox"/>
    <property type="match status" value="1"/>
</dbReference>
<sequence>MSKTQKWDTLLITNKDTVGNIMANNSNTTAADFDAKLGQVREFLLNLQDRICTTLENQEKSGGVDGGSDVKFIIDDWERAEGGGGRSCVMSGGKVIEKGGVMFSHIHINKLPPSATERYPQLVGAKAQAMGVSLVIHPTNPHVPTSHANVRLFVAQPKNGSESIWWFGGGFDLTPFYPNMNDVIHWHQVAHDLCQPFGEQIYERFKTWCDEYFYLKHRKECRGVGGLFYDDLNTASMGWDFDQCFAFMQAVGQGYLDGIVPIFENNKHKAYTQNEREFQLYRRGRYVEYNLVYDRGTIFGLQSNGRTESILVSMPPLASWSYRYEPEVGTPEFELTDFYLKPRDWLASQPT</sequence>
<feature type="binding site" evidence="7">
    <location>
        <position position="187"/>
    </location>
    <ligand>
        <name>a divalent metal cation</name>
        <dbReference type="ChEBI" id="CHEBI:60240"/>
    </ligand>
</feature>
<dbReference type="AlphaFoldDB" id="A0A066UDZ3"/>
<gene>
    <name evidence="7" type="primary">hemF</name>
    <name evidence="8" type="ORF">MBO_02962</name>
</gene>
<comment type="cofactor">
    <cofactor evidence="7">
        <name>a divalent metal cation</name>
        <dbReference type="ChEBI" id="CHEBI:60240"/>
    </cofactor>
</comment>
<dbReference type="PANTHER" id="PTHR10755">
    <property type="entry name" value="COPROPORPHYRINOGEN III OXIDASE, MITOCHONDRIAL"/>
    <property type="match status" value="1"/>
</dbReference>
<proteinExistence type="inferred from homology"/>
<protein>
    <recommendedName>
        <fullName evidence="7">Oxygen-dependent coproporphyrinogen-III oxidase</fullName>
        <shortName evidence="7">CPO</shortName>
        <shortName evidence="7">Coprogen oxidase</shortName>
        <shortName evidence="7">Coproporphyrinogenase</shortName>
        <ecNumber evidence="7">1.3.3.3</ecNumber>
    </recommendedName>
</protein>
<dbReference type="EC" id="1.3.3.3" evidence="7"/>
<evidence type="ECO:0000256" key="3">
    <source>
        <dbReference type="ARBA" id="ARBA00011738"/>
    </source>
</evidence>
<dbReference type="Gene3D" id="3.40.1500.10">
    <property type="entry name" value="Coproporphyrinogen III oxidase, aerobic"/>
    <property type="match status" value="1"/>
</dbReference>
<dbReference type="HAMAP" id="MF_00333">
    <property type="entry name" value="Coprogen_oxidas"/>
    <property type="match status" value="1"/>
</dbReference>
<reference evidence="8 9" key="1">
    <citation type="journal article" date="2014" name="Genome Announc.">
        <title>Draft Genome Sequence of Moraxella bovoculi Strain 237T (ATCC BAA-1259T) Isolated from a Calf with Infectious Bovine Keratoconjunctivitis.</title>
        <authorList>
            <person name="Calcutt M.J."/>
            <person name="Foecking M.F."/>
            <person name="Martin N.T."/>
            <person name="Mhlanga-Mutangadura T."/>
            <person name="Reilly T.J."/>
        </authorList>
    </citation>
    <scope>NUCLEOTIDE SEQUENCE [LARGE SCALE GENOMIC DNA]</scope>
    <source>
        <strain evidence="8 9">237</strain>
    </source>
</reference>
<feature type="binding site" evidence="7">
    <location>
        <begin position="149"/>
        <end position="151"/>
    </location>
    <ligand>
        <name>substrate</name>
    </ligand>
</feature>
<dbReference type="SUPFAM" id="SSF102886">
    <property type="entry name" value="Coproporphyrinogen III oxidase"/>
    <property type="match status" value="1"/>
</dbReference>
<dbReference type="InterPro" id="IPR018375">
    <property type="entry name" value="Coprogen_oxidase_CS"/>
</dbReference>
<accession>A0A066UDZ3</accession>
<keyword evidence="5 7" id="KW-0350">Heme biosynthesis</keyword>
<evidence type="ECO:0000256" key="4">
    <source>
        <dbReference type="ARBA" id="ARBA00023002"/>
    </source>
</evidence>
<comment type="caution">
    <text evidence="8">The sequence shown here is derived from an EMBL/GenBank/DDBJ whole genome shotgun (WGS) entry which is preliminary data.</text>
</comment>
<dbReference type="NCBIfam" id="NF003727">
    <property type="entry name" value="PRK05330.1"/>
    <property type="match status" value="1"/>
</dbReference>
<dbReference type="PRINTS" id="PR00073">
    <property type="entry name" value="COPRGNOXDASE"/>
</dbReference>
<evidence type="ECO:0000313" key="9">
    <source>
        <dbReference type="Proteomes" id="UP000035860"/>
    </source>
</evidence>
<comment type="catalytic activity">
    <reaction evidence="7">
        <text>coproporphyrinogen III + O2 + 2 H(+) = protoporphyrinogen IX + 2 CO2 + 2 H2O</text>
        <dbReference type="Rhea" id="RHEA:18257"/>
        <dbReference type="ChEBI" id="CHEBI:15377"/>
        <dbReference type="ChEBI" id="CHEBI:15378"/>
        <dbReference type="ChEBI" id="CHEBI:15379"/>
        <dbReference type="ChEBI" id="CHEBI:16526"/>
        <dbReference type="ChEBI" id="CHEBI:57307"/>
        <dbReference type="ChEBI" id="CHEBI:57309"/>
        <dbReference type="EC" id="1.3.3.3"/>
    </reaction>
</comment>
<evidence type="ECO:0000313" key="8">
    <source>
        <dbReference type="EMBL" id="KDN25611.1"/>
    </source>
</evidence>